<feature type="domain" description="Aminoacyl-tRNA synthetase class Ia" evidence="11">
    <location>
        <begin position="603"/>
        <end position="661"/>
    </location>
</feature>
<evidence type="ECO:0000259" key="13">
    <source>
        <dbReference type="Pfam" id="PF13603"/>
    </source>
</evidence>
<dbReference type="Pfam" id="PF00133">
    <property type="entry name" value="tRNA-synt_1"/>
    <property type="match status" value="2"/>
</dbReference>
<dbReference type="PROSITE" id="PS00178">
    <property type="entry name" value="AA_TRNA_LIGASE_I"/>
    <property type="match status" value="1"/>
</dbReference>
<dbReference type="PANTHER" id="PTHR43740">
    <property type="entry name" value="LEUCYL-TRNA SYNTHETASE"/>
    <property type="match status" value="1"/>
</dbReference>
<dbReference type="PRINTS" id="PR00985">
    <property type="entry name" value="TRNASYNTHLEU"/>
</dbReference>
<keyword evidence="2 9" id="KW-0963">Cytoplasm</keyword>
<feature type="domain" description="Aminoacyl-tRNA synthetase class Ia" evidence="11">
    <location>
        <begin position="13"/>
        <end position="216"/>
    </location>
</feature>
<dbReference type="FunFam" id="3.40.50.620:FF:000003">
    <property type="entry name" value="Leucine--tRNA ligase"/>
    <property type="match status" value="1"/>
</dbReference>
<dbReference type="AlphaFoldDB" id="A0A1F6XIA5"/>
<keyword evidence="6 9" id="KW-0648">Protein biosynthesis</keyword>
<dbReference type="Proteomes" id="UP000176629">
    <property type="component" value="Unassembled WGS sequence"/>
</dbReference>
<evidence type="ECO:0000313" key="14">
    <source>
        <dbReference type="EMBL" id="OGI93930.1"/>
    </source>
</evidence>
<dbReference type="PANTHER" id="PTHR43740:SF2">
    <property type="entry name" value="LEUCINE--TRNA LIGASE, MITOCHONDRIAL"/>
    <property type="match status" value="1"/>
</dbReference>
<keyword evidence="4 9" id="KW-0547">Nucleotide-binding</keyword>
<reference evidence="14 15" key="1">
    <citation type="journal article" date="2016" name="Nat. Commun.">
        <title>Thousands of microbial genomes shed light on interconnected biogeochemical processes in an aquifer system.</title>
        <authorList>
            <person name="Anantharaman K."/>
            <person name="Brown C.T."/>
            <person name="Hug L.A."/>
            <person name="Sharon I."/>
            <person name="Castelle C.J."/>
            <person name="Probst A.J."/>
            <person name="Thomas B.C."/>
            <person name="Singh A."/>
            <person name="Wilkins M.J."/>
            <person name="Karaoz U."/>
            <person name="Brodie E.L."/>
            <person name="Williams K.H."/>
            <person name="Hubbard S.S."/>
            <person name="Banfield J.F."/>
        </authorList>
    </citation>
    <scope>NUCLEOTIDE SEQUENCE [LARGE SCALE GENOMIC DNA]</scope>
</reference>
<comment type="subcellular location">
    <subcellularLocation>
        <location evidence="9">Cytoplasm</location>
    </subcellularLocation>
</comment>
<dbReference type="SUPFAM" id="SSF50677">
    <property type="entry name" value="ValRS/IleRS/LeuRS editing domain"/>
    <property type="match status" value="1"/>
</dbReference>
<feature type="binding site" evidence="9">
    <location>
        <position position="627"/>
    </location>
    <ligand>
        <name>ATP</name>
        <dbReference type="ChEBI" id="CHEBI:30616"/>
    </ligand>
</feature>
<evidence type="ECO:0000259" key="12">
    <source>
        <dbReference type="Pfam" id="PF08264"/>
    </source>
</evidence>
<sequence>MKEYDPKKIEKKWQTVWEKDKIYQANDSSKKPKFYSLIEFPYPSGAGMHVGHIRSNTAMDIISRKRRMEGYNVLYPIGWDAFGLPTENYAIKTGIHPIQVTKDNTDTFRRQLKALGFSFDWSREINTTDPKYYKWTQWIFLQFFKKGLAYKTKTQINWCPNDKIGLANEEVVDGKCERCGGPTEKREKEQWMLAITKYADRLDKDLDTVDYLEKIKIQQRNWIGKSEGAEIDFAIKDSKEKIKVFTTRPDTIFGATYLVLAPEHPLVVGLVGKFLNKEEVLQYTVVAKKKTELERTATDKVKTGIELKGIKAINPATREEIPIWISDYVLIGYGTGGIMGVPAHDERDFEFAKKYGLSIKIVIMPDDKLLDLYEARIFSDEKGILKTETYDLESLKDAFKTVVKPYTWSVGTLINSGKFSGMDSEQAKKEIIKFVGGKEKTTFKLRDWVFSRQRYWGEPIPLINCGTCGWVPVPEKDLPVELPKVKNYQPTDSGESPLANIDKWVNVKCPQCKGKAKRETDTMPNWAGSSWYYLRYADPKNSKEFASKKNLEYWLTSPQPSPERRGGNTGGVDWYNGGMEHTTLHLLYSRFWHKFLYDLKLVPTSEPYMKRTSHGLILADDGTKFSKSKGNGVSPEDIVKTYGADSLRLYEMFMGPFDQAVSWSSDGMVGPRRFLERVWRLQYKISPKPHLSPLLKGEEEFSPFPFQEKAGDEVVKLLHKTIKKVSEDIEEMRFNTAISSLMILATEMESAFARDFGVTSQDYKLFLQILYPFAPHVAEELWSILGEKKSINLSIWPKWDENLIKDEEVKIIVQINGKVRSEISVPAEEIEENVKNKALSDAVILKYIEGKEIKRTVYVKNRLINIVI</sequence>
<evidence type="ECO:0000256" key="7">
    <source>
        <dbReference type="ARBA" id="ARBA00023146"/>
    </source>
</evidence>
<comment type="catalytic activity">
    <reaction evidence="8 9">
        <text>tRNA(Leu) + L-leucine + ATP = L-leucyl-tRNA(Leu) + AMP + diphosphate</text>
        <dbReference type="Rhea" id="RHEA:11688"/>
        <dbReference type="Rhea" id="RHEA-COMP:9613"/>
        <dbReference type="Rhea" id="RHEA-COMP:9622"/>
        <dbReference type="ChEBI" id="CHEBI:30616"/>
        <dbReference type="ChEBI" id="CHEBI:33019"/>
        <dbReference type="ChEBI" id="CHEBI:57427"/>
        <dbReference type="ChEBI" id="CHEBI:78442"/>
        <dbReference type="ChEBI" id="CHEBI:78494"/>
        <dbReference type="ChEBI" id="CHEBI:456215"/>
        <dbReference type="EC" id="6.1.1.4"/>
    </reaction>
</comment>
<keyword evidence="3 9" id="KW-0436">Ligase</keyword>
<evidence type="ECO:0000256" key="1">
    <source>
        <dbReference type="ARBA" id="ARBA00005594"/>
    </source>
</evidence>
<accession>A0A1F6XIA5</accession>
<dbReference type="InterPro" id="IPR014729">
    <property type="entry name" value="Rossmann-like_a/b/a_fold"/>
</dbReference>
<dbReference type="GO" id="GO:0005524">
    <property type="term" value="F:ATP binding"/>
    <property type="evidence" value="ECO:0007669"/>
    <property type="project" value="UniProtKB-UniRule"/>
</dbReference>
<comment type="caution">
    <text evidence="14">The sequence shown here is derived from an EMBL/GenBank/DDBJ whole genome shotgun (WGS) entry which is preliminary data.</text>
</comment>
<proteinExistence type="inferred from homology"/>
<protein>
    <recommendedName>
        <fullName evidence="9">Leucine--tRNA ligase</fullName>
        <ecNumber evidence="9">6.1.1.4</ecNumber>
    </recommendedName>
    <alternativeName>
        <fullName evidence="9">Leucyl-tRNA synthetase</fullName>
        <shortName evidence="9">LeuRS</shortName>
    </alternativeName>
</protein>
<dbReference type="EMBL" id="MFUX01000035">
    <property type="protein sequence ID" value="OGI93930.1"/>
    <property type="molecule type" value="Genomic_DNA"/>
</dbReference>
<evidence type="ECO:0000313" key="15">
    <source>
        <dbReference type="Proteomes" id="UP000176629"/>
    </source>
</evidence>
<comment type="caution">
    <text evidence="9">Lacks conserved residue(s) required for the propagation of feature annotation.</text>
</comment>
<evidence type="ECO:0000256" key="6">
    <source>
        <dbReference type="ARBA" id="ARBA00022917"/>
    </source>
</evidence>
<dbReference type="EC" id="6.1.1.4" evidence="9"/>
<dbReference type="FunFam" id="1.10.730.10:FF:000011">
    <property type="entry name" value="Leucine--tRNA ligase chloroplastic/mitochondrial"/>
    <property type="match status" value="1"/>
</dbReference>
<dbReference type="Gene3D" id="3.40.50.620">
    <property type="entry name" value="HUPs"/>
    <property type="match status" value="2"/>
</dbReference>
<dbReference type="GO" id="GO:0006429">
    <property type="term" value="P:leucyl-tRNA aminoacylation"/>
    <property type="evidence" value="ECO:0007669"/>
    <property type="project" value="UniProtKB-UniRule"/>
</dbReference>
<dbReference type="NCBIfam" id="TIGR00396">
    <property type="entry name" value="leuS_bact"/>
    <property type="match status" value="1"/>
</dbReference>
<dbReference type="SUPFAM" id="SSF52374">
    <property type="entry name" value="Nucleotidylyl transferase"/>
    <property type="match status" value="1"/>
</dbReference>
<dbReference type="STRING" id="1801773.A3A03_03635"/>
<dbReference type="GO" id="GO:0004823">
    <property type="term" value="F:leucine-tRNA ligase activity"/>
    <property type="evidence" value="ECO:0007669"/>
    <property type="project" value="UniProtKB-UniRule"/>
</dbReference>
<evidence type="ECO:0000256" key="9">
    <source>
        <dbReference type="HAMAP-Rule" id="MF_00049"/>
    </source>
</evidence>
<dbReference type="Pfam" id="PF13603">
    <property type="entry name" value="tRNA-synt_1_2"/>
    <property type="match status" value="1"/>
</dbReference>
<dbReference type="CDD" id="cd07958">
    <property type="entry name" value="Anticodon_Ia_Leu_BEm"/>
    <property type="match status" value="1"/>
</dbReference>
<name>A0A1F6XIA5_9BACT</name>
<dbReference type="FunFam" id="3.40.50.620:FF:000056">
    <property type="entry name" value="Leucine--tRNA ligase"/>
    <property type="match status" value="1"/>
</dbReference>
<evidence type="ECO:0000259" key="11">
    <source>
        <dbReference type="Pfam" id="PF00133"/>
    </source>
</evidence>
<evidence type="ECO:0000256" key="3">
    <source>
        <dbReference type="ARBA" id="ARBA00022598"/>
    </source>
</evidence>
<dbReference type="InterPro" id="IPR002302">
    <property type="entry name" value="Leu-tRNA-ligase"/>
</dbReference>
<dbReference type="Gene3D" id="1.10.730.10">
    <property type="entry name" value="Isoleucyl-tRNA Synthetase, Domain 1"/>
    <property type="match status" value="2"/>
</dbReference>
<feature type="domain" description="Methionyl/Valyl/Leucyl/Isoleucyl-tRNA synthetase anticodon-binding" evidence="12">
    <location>
        <begin position="715"/>
        <end position="828"/>
    </location>
</feature>
<dbReference type="InterPro" id="IPR009080">
    <property type="entry name" value="tRNAsynth_Ia_anticodon-bd"/>
</dbReference>
<dbReference type="InterPro" id="IPR002300">
    <property type="entry name" value="aa-tRNA-synth_Ia"/>
</dbReference>
<organism evidence="14 15">
    <name type="scientific">Candidatus Nomurabacteria bacterium RIFCSPLOWO2_01_FULL_40_18</name>
    <dbReference type="NCBI Taxonomy" id="1801773"/>
    <lineage>
        <taxon>Bacteria</taxon>
        <taxon>Candidatus Nomuraibacteriota</taxon>
    </lineage>
</organism>
<evidence type="ECO:0000256" key="8">
    <source>
        <dbReference type="ARBA" id="ARBA00047469"/>
    </source>
</evidence>
<keyword evidence="7 9" id="KW-0030">Aminoacyl-tRNA synthetase</keyword>
<evidence type="ECO:0000256" key="4">
    <source>
        <dbReference type="ARBA" id="ARBA00022741"/>
    </source>
</evidence>
<dbReference type="Gene3D" id="3.10.20.590">
    <property type="match status" value="1"/>
</dbReference>
<evidence type="ECO:0000256" key="2">
    <source>
        <dbReference type="ARBA" id="ARBA00022490"/>
    </source>
</evidence>
<evidence type="ECO:0000256" key="5">
    <source>
        <dbReference type="ARBA" id="ARBA00022840"/>
    </source>
</evidence>
<dbReference type="GO" id="GO:0005829">
    <property type="term" value="C:cytosol"/>
    <property type="evidence" value="ECO:0007669"/>
    <property type="project" value="TreeGrafter"/>
</dbReference>
<dbReference type="InterPro" id="IPR013155">
    <property type="entry name" value="M/V/L/I-tRNA-synth_anticd-bd"/>
</dbReference>
<dbReference type="GO" id="GO:0002161">
    <property type="term" value="F:aminoacyl-tRNA deacylase activity"/>
    <property type="evidence" value="ECO:0007669"/>
    <property type="project" value="InterPro"/>
</dbReference>
<dbReference type="Pfam" id="PF08264">
    <property type="entry name" value="Anticodon_1"/>
    <property type="match status" value="1"/>
</dbReference>
<evidence type="ECO:0000256" key="10">
    <source>
        <dbReference type="RuleBase" id="RU363035"/>
    </source>
</evidence>
<dbReference type="InterPro" id="IPR001412">
    <property type="entry name" value="aa-tRNA-synth_I_CS"/>
</dbReference>
<keyword evidence="5 9" id="KW-0067">ATP-binding</keyword>
<dbReference type="SUPFAM" id="SSF47323">
    <property type="entry name" value="Anticodon-binding domain of a subclass of class I aminoacyl-tRNA synthetases"/>
    <property type="match status" value="1"/>
</dbReference>
<feature type="domain" description="Leucyl-tRNA synthetase editing" evidence="13">
    <location>
        <begin position="220"/>
        <end position="404"/>
    </location>
</feature>
<comment type="similarity">
    <text evidence="1 9 10">Belongs to the class-I aminoacyl-tRNA synthetase family.</text>
</comment>
<dbReference type="InterPro" id="IPR009008">
    <property type="entry name" value="Val/Leu/Ile-tRNA-synth_edit"/>
</dbReference>
<gene>
    <name evidence="9" type="primary">leuS</name>
    <name evidence="14" type="ORF">A3A03_03635</name>
</gene>
<dbReference type="HAMAP" id="MF_00049_B">
    <property type="entry name" value="Leu_tRNA_synth_B"/>
    <property type="match status" value="1"/>
</dbReference>
<dbReference type="InterPro" id="IPR025709">
    <property type="entry name" value="Leu_tRNA-synth_edit"/>
</dbReference>